<evidence type="ECO:0000256" key="2">
    <source>
        <dbReference type="ARBA" id="ARBA00023027"/>
    </source>
</evidence>
<dbReference type="InterPro" id="IPR036291">
    <property type="entry name" value="NAD(P)-bd_dom_sf"/>
</dbReference>
<accession>A0A1B6H626</accession>
<dbReference type="PANTHER" id="PTHR43128">
    <property type="entry name" value="L-2-HYDROXYCARBOXYLATE DEHYDROGENASE (NAD(P)(+))"/>
    <property type="match status" value="1"/>
</dbReference>
<dbReference type="SUPFAM" id="SSF51735">
    <property type="entry name" value="NAD(P)-binding Rossmann-fold domains"/>
    <property type="match status" value="2"/>
</dbReference>
<feature type="domain" description="Lactate/malate dehydrogenase N-terminal" evidence="3">
    <location>
        <begin position="80"/>
        <end position="136"/>
    </location>
</feature>
<evidence type="ECO:0000256" key="1">
    <source>
        <dbReference type="ARBA" id="ARBA00023002"/>
    </source>
</evidence>
<dbReference type="PANTHER" id="PTHR43128:SF16">
    <property type="entry name" value="L-LACTATE DEHYDROGENASE"/>
    <property type="match status" value="1"/>
</dbReference>
<dbReference type="AlphaFoldDB" id="A0A1B6H626"/>
<feature type="non-terminal residue" evidence="4">
    <location>
        <position position="1"/>
    </location>
</feature>
<sequence length="160" mass="18005">ESRLNLVQRNLDIFKHIIPQLVKHSPDTILLIVSNPVDVLTYVAWKLSGLPKNRVIGSGTNLDTSRLRFLVSQKLNLSVESRLNLVQRNLDIFKHIIPQLVKHSPDTILLIVSNPVDVLTYVAWKLSGLPKNRVIGSGTNLDTSRLRFLVSQKLNLSVES</sequence>
<dbReference type="Pfam" id="PF00056">
    <property type="entry name" value="Ldh_1_N"/>
    <property type="match status" value="2"/>
</dbReference>
<dbReference type="InterPro" id="IPR001557">
    <property type="entry name" value="L-lactate/malate_DH"/>
</dbReference>
<feature type="non-terminal residue" evidence="4">
    <location>
        <position position="160"/>
    </location>
</feature>
<gene>
    <name evidence="4" type="ORF">g.26763</name>
</gene>
<dbReference type="PRINTS" id="PR00086">
    <property type="entry name" value="LLDHDRGNASE"/>
</dbReference>
<keyword evidence="2" id="KW-0520">NAD</keyword>
<feature type="domain" description="Lactate/malate dehydrogenase N-terminal" evidence="3">
    <location>
        <begin position="1"/>
        <end position="57"/>
    </location>
</feature>
<reference evidence="4" key="1">
    <citation type="submission" date="2015-11" db="EMBL/GenBank/DDBJ databases">
        <title>De novo transcriptome assembly of four potential Pierce s Disease insect vectors from Arizona vineyards.</title>
        <authorList>
            <person name="Tassone E.E."/>
        </authorList>
    </citation>
    <scope>NUCLEOTIDE SEQUENCE</scope>
</reference>
<dbReference type="InterPro" id="IPR001236">
    <property type="entry name" value="Lactate/malate_DH_N"/>
</dbReference>
<organism evidence="4">
    <name type="scientific">Homalodisca liturata</name>
    <dbReference type="NCBI Taxonomy" id="320908"/>
    <lineage>
        <taxon>Eukaryota</taxon>
        <taxon>Metazoa</taxon>
        <taxon>Ecdysozoa</taxon>
        <taxon>Arthropoda</taxon>
        <taxon>Hexapoda</taxon>
        <taxon>Insecta</taxon>
        <taxon>Pterygota</taxon>
        <taxon>Neoptera</taxon>
        <taxon>Paraneoptera</taxon>
        <taxon>Hemiptera</taxon>
        <taxon>Auchenorrhyncha</taxon>
        <taxon>Membracoidea</taxon>
        <taxon>Cicadellidae</taxon>
        <taxon>Cicadellinae</taxon>
        <taxon>Proconiini</taxon>
        <taxon>Homalodisca</taxon>
    </lineage>
</organism>
<dbReference type="Gene3D" id="3.40.50.720">
    <property type="entry name" value="NAD(P)-binding Rossmann-like Domain"/>
    <property type="match status" value="2"/>
</dbReference>
<dbReference type="GO" id="GO:0006089">
    <property type="term" value="P:lactate metabolic process"/>
    <property type="evidence" value="ECO:0007669"/>
    <property type="project" value="TreeGrafter"/>
</dbReference>
<keyword evidence="1" id="KW-0560">Oxidoreductase</keyword>
<proteinExistence type="predicted"/>
<name>A0A1B6H626_9HEMI</name>
<dbReference type="EMBL" id="GECU01037580">
    <property type="protein sequence ID" value="JAS70126.1"/>
    <property type="molecule type" value="Transcribed_RNA"/>
</dbReference>
<protein>
    <recommendedName>
        <fullName evidence="3">Lactate/malate dehydrogenase N-terminal domain-containing protein</fullName>
    </recommendedName>
</protein>
<evidence type="ECO:0000259" key="3">
    <source>
        <dbReference type="Pfam" id="PF00056"/>
    </source>
</evidence>
<evidence type="ECO:0000313" key="4">
    <source>
        <dbReference type="EMBL" id="JAS70126.1"/>
    </source>
</evidence>
<dbReference type="GO" id="GO:0004459">
    <property type="term" value="F:L-lactate dehydrogenase (NAD+) activity"/>
    <property type="evidence" value="ECO:0007669"/>
    <property type="project" value="TreeGrafter"/>
</dbReference>